<keyword evidence="8" id="KW-1185">Reference proteome</keyword>
<dbReference type="Proteomes" id="UP000821837">
    <property type="component" value="Chromosome 6"/>
</dbReference>
<dbReference type="PANTHER" id="PTHR46253:SF1">
    <property type="entry name" value="TAB2"/>
    <property type="match status" value="1"/>
</dbReference>
<reference evidence="7" key="1">
    <citation type="journal article" date="2020" name="Cell">
        <title>Large-Scale Comparative Analyses of Tick Genomes Elucidate Their Genetic Diversity and Vector Capacities.</title>
        <authorList>
            <consortium name="Tick Genome and Microbiome Consortium (TIGMIC)"/>
            <person name="Jia N."/>
            <person name="Wang J."/>
            <person name="Shi W."/>
            <person name="Du L."/>
            <person name="Sun Y."/>
            <person name="Zhan W."/>
            <person name="Jiang J.F."/>
            <person name="Wang Q."/>
            <person name="Zhang B."/>
            <person name="Ji P."/>
            <person name="Bell-Sakyi L."/>
            <person name="Cui X.M."/>
            <person name="Yuan T.T."/>
            <person name="Jiang B.G."/>
            <person name="Yang W.F."/>
            <person name="Lam T.T."/>
            <person name="Chang Q.C."/>
            <person name="Ding S.J."/>
            <person name="Wang X.J."/>
            <person name="Zhu J.G."/>
            <person name="Ruan X.D."/>
            <person name="Zhao L."/>
            <person name="Wei J.T."/>
            <person name="Ye R.Z."/>
            <person name="Que T.C."/>
            <person name="Du C.H."/>
            <person name="Zhou Y.H."/>
            <person name="Cheng J.X."/>
            <person name="Dai P.F."/>
            <person name="Guo W.B."/>
            <person name="Han X.H."/>
            <person name="Huang E.J."/>
            <person name="Li L.F."/>
            <person name="Wei W."/>
            <person name="Gao Y.C."/>
            <person name="Liu J.Z."/>
            <person name="Shao H.Z."/>
            <person name="Wang X."/>
            <person name="Wang C.C."/>
            <person name="Yang T.C."/>
            <person name="Huo Q.B."/>
            <person name="Li W."/>
            <person name="Chen H.Y."/>
            <person name="Chen S.E."/>
            <person name="Zhou L.G."/>
            <person name="Ni X.B."/>
            <person name="Tian J.H."/>
            <person name="Sheng Y."/>
            <person name="Liu T."/>
            <person name="Pan Y.S."/>
            <person name="Xia L.Y."/>
            <person name="Li J."/>
            <person name="Zhao F."/>
            <person name="Cao W.C."/>
        </authorList>
    </citation>
    <scope>NUCLEOTIDE SEQUENCE</scope>
    <source>
        <strain evidence="7">Rsan-2018</strain>
    </source>
</reference>
<dbReference type="PROSITE" id="PS01358">
    <property type="entry name" value="ZF_RANBP2_1"/>
    <property type="match status" value="1"/>
</dbReference>
<keyword evidence="3" id="KW-0862">Zinc</keyword>
<evidence type="ECO:0000256" key="4">
    <source>
        <dbReference type="PROSITE-ProRule" id="PRU00322"/>
    </source>
</evidence>
<dbReference type="InterPro" id="IPR036443">
    <property type="entry name" value="Znf_RanBP2_sf"/>
</dbReference>
<organism evidence="7 8">
    <name type="scientific">Rhipicephalus sanguineus</name>
    <name type="common">Brown dog tick</name>
    <name type="synonym">Ixodes sanguineus</name>
    <dbReference type="NCBI Taxonomy" id="34632"/>
    <lineage>
        <taxon>Eukaryota</taxon>
        <taxon>Metazoa</taxon>
        <taxon>Ecdysozoa</taxon>
        <taxon>Arthropoda</taxon>
        <taxon>Chelicerata</taxon>
        <taxon>Arachnida</taxon>
        <taxon>Acari</taxon>
        <taxon>Parasitiformes</taxon>
        <taxon>Ixodida</taxon>
        <taxon>Ixodoidea</taxon>
        <taxon>Ixodidae</taxon>
        <taxon>Rhipicephalinae</taxon>
        <taxon>Rhipicephalus</taxon>
        <taxon>Rhipicephalus</taxon>
    </lineage>
</organism>
<dbReference type="GO" id="GO:0008270">
    <property type="term" value="F:zinc ion binding"/>
    <property type="evidence" value="ECO:0007669"/>
    <property type="project" value="UniProtKB-KW"/>
</dbReference>
<dbReference type="InterPro" id="IPR001876">
    <property type="entry name" value="Znf_RanBP2"/>
</dbReference>
<dbReference type="PANTHER" id="PTHR46253">
    <property type="entry name" value="TGF-BETA-ACTIVATED KINASE 1 AND MAP3K7-BINDING PROTEIN TAB"/>
    <property type="match status" value="1"/>
</dbReference>
<feature type="compositionally biased region" description="Low complexity" evidence="5">
    <location>
        <begin position="32"/>
        <end position="43"/>
    </location>
</feature>
<keyword evidence="1" id="KW-0479">Metal-binding</keyword>
<evidence type="ECO:0000256" key="5">
    <source>
        <dbReference type="SAM" id="MobiDB-lite"/>
    </source>
</evidence>
<evidence type="ECO:0000313" key="8">
    <source>
        <dbReference type="Proteomes" id="UP000821837"/>
    </source>
</evidence>
<feature type="region of interest" description="Disordered" evidence="5">
    <location>
        <begin position="83"/>
        <end position="111"/>
    </location>
</feature>
<protein>
    <recommendedName>
        <fullName evidence="6">RanBP2-type domain-containing protein</fullName>
    </recommendedName>
</protein>
<gene>
    <name evidence="7" type="ORF">HPB52_020230</name>
</gene>
<evidence type="ECO:0000313" key="7">
    <source>
        <dbReference type="EMBL" id="KAH7948286.1"/>
    </source>
</evidence>
<dbReference type="VEuPathDB" id="VectorBase:RSAN_046205"/>
<dbReference type="SUPFAM" id="SSF90209">
    <property type="entry name" value="Ran binding protein zinc finger-like"/>
    <property type="match status" value="1"/>
</dbReference>
<keyword evidence="2 4" id="KW-0863">Zinc-finger</keyword>
<name>A0A9D4STB4_RHISA</name>
<sequence length="170" mass="18700">MFLSSRKTGLQQAGCGESIVSLLADHPRCRTAAAGQASPSAQSMGLGSWRGPEHRRLVTGRYMALQRTSPYSGKLSVAALPGTRRREVSHFGSGDNAPSPRPNSILSEDEENQEDNRWKCSKCTFLNHPALEACELCEMPKAPSSGNWGLRYLNLSPDQRCYCHTHLQRA</sequence>
<proteinExistence type="predicted"/>
<feature type="region of interest" description="Disordered" evidence="5">
    <location>
        <begin position="32"/>
        <end position="52"/>
    </location>
</feature>
<accession>A0A9D4STB4</accession>
<evidence type="ECO:0000256" key="3">
    <source>
        <dbReference type="ARBA" id="ARBA00022833"/>
    </source>
</evidence>
<reference evidence="7" key="2">
    <citation type="submission" date="2021-09" db="EMBL/GenBank/DDBJ databases">
        <authorList>
            <person name="Jia N."/>
            <person name="Wang J."/>
            <person name="Shi W."/>
            <person name="Du L."/>
            <person name="Sun Y."/>
            <person name="Zhan W."/>
            <person name="Jiang J."/>
            <person name="Wang Q."/>
            <person name="Zhang B."/>
            <person name="Ji P."/>
            <person name="Sakyi L.B."/>
            <person name="Cui X."/>
            <person name="Yuan T."/>
            <person name="Jiang B."/>
            <person name="Yang W."/>
            <person name="Lam T.T.-Y."/>
            <person name="Chang Q."/>
            <person name="Ding S."/>
            <person name="Wang X."/>
            <person name="Zhu J."/>
            <person name="Ruan X."/>
            <person name="Zhao L."/>
            <person name="Wei J."/>
            <person name="Que T."/>
            <person name="Du C."/>
            <person name="Cheng J."/>
            <person name="Dai P."/>
            <person name="Han X."/>
            <person name="Huang E."/>
            <person name="Gao Y."/>
            <person name="Liu J."/>
            <person name="Shao H."/>
            <person name="Ye R."/>
            <person name="Li L."/>
            <person name="Wei W."/>
            <person name="Wang X."/>
            <person name="Wang C."/>
            <person name="Huo Q."/>
            <person name="Li W."/>
            <person name="Guo W."/>
            <person name="Chen H."/>
            <person name="Chen S."/>
            <person name="Zhou L."/>
            <person name="Zhou L."/>
            <person name="Ni X."/>
            <person name="Tian J."/>
            <person name="Zhou Y."/>
            <person name="Sheng Y."/>
            <person name="Liu T."/>
            <person name="Pan Y."/>
            <person name="Xia L."/>
            <person name="Li J."/>
            <person name="Zhao F."/>
            <person name="Cao W."/>
        </authorList>
    </citation>
    <scope>NUCLEOTIDE SEQUENCE</scope>
    <source>
        <strain evidence="7">Rsan-2018</strain>
        <tissue evidence="7">Larvae</tissue>
    </source>
</reference>
<evidence type="ECO:0000256" key="1">
    <source>
        <dbReference type="ARBA" id="ARBA00022723"/>
    </source>
</evidence>
<dbReference type="PROSITE" id="PS50199">
    <property type="entry name" value="ZF_RANBP2_2"/>
    <property type="match status" value="1"/>
</dbReference>
<evidence type="ECO:0000256" key="2">
    <source>
        <dbReference type="ARBA" id="ARBA00022771"/>
    </source>
</evidence>
<comment type="caution">
    <text evidence="7">The sequence shown here is derived from an EMBL/GenBank/DDBJ whole genome shotgun (WGS) entry which is preliminary data.</text>
</comment>
<dbReference type="EMBL" id="JABSTV010001252">
    <property type="protein sequence ID" value="KAH7948286.1"/>
    <property type="molecule type" value="Genomic_DNA"/>
</dbReference>
<feature type="domain" description="RanBP2-type" evidence="6">
    <location>
        <begin position="114"/>
        <end position="143"/>
    </location>
</feature>
<dbReference type="SMART" id="SM00547">
    <property type="entry name" value="ZnF_RBZ"/>
    <property type="match status" value="1"/>
</dbReference>
<dbReference type="Gene3D" id="2.30.30.380">
    <property type="entry name" value="Zn-finger domain of Sec23/24"/>
    <property type="match status" value="1"/>
</dbReference>
<dbReference type="AlphaFoldDB" id="A0A9D4STB4"/>
<evidence type="ECO:0000259" key="6">
    <source>
        <dbReference type="PROSITE" id="PS50199"/>
    </source>
</evidence>